<feature type="region of interest" description="Disordered" evidence="1">
    <location>
        <begin position="63"/>
        <end position="91"/>
    </location>
</feature>
<proteinExistence type="predicted"/>
<evidence type="ECO:0000313" key="3">
    <source>
        <dbReference type="Proteomes" id="UP001085076"/>
    </source>
</evidence>
<evidence type="ECO:0000256" key="1">
    <source>
        <dbReference type="SAM" id="MobiDB-lite"/>
    </source>
</evidence>
<gene>
    <name evidence="2" type="ORF">J5N97_012893</name>
</gene>
<evidence type="ECO:0000313" key="2">
    <source>
        <dbReference type="EMBL" id="KAJ0977419.1"/>
    </source>
</evidence>
<reference evidence="2" key="2">
    <citation type="journal article" date="2022" name="Hortic Res">
        <title>The genome of Dioscorea zingiberensis sheds light on the biosynthesis, origin and evolution of the medicinally important diosgenin saponins.</title>
        <authorList>
            <person name="Li Y."/>
            <person name="Tan C."/>
            <person name="Li Z."/>
            <person name="Guo J."/>
            <person name="Li S."/>
            <person name="Chen X."/>
            <person name="Wang C."/>
            <person name="Dai X."/>
            <person name="Yang H."/>
            <person name="Song W."/>
            <person name="Hou L."/>
            <person name="Xu J."/>
            <person name="Tong Z."/>
            <person name="Xu A."/>
            <person name="Yuan X."/>
            <person name="Wang W."/>
            <person name="Yang Q."/>
            <person name="Chen L."/>
            <person name="Sun Z."/>
            <person name="Wang K."/>
            <person name="Pan B."/>
            <person name="Chen J."/>
            <person name="Bao Y."/>
            <person name="Liu F."/>
            <person name="Qi X."/>
            <person name="Gang D.R."/>
            <person name="Wen J."/>
            <person name="Li J."/>
        </authorList>
    </citation>
    <scope>NUCLEOTIDE SEQUENCE</scope>
    <source>
        <strain evidence="2">Dzin_1.0</strain>
    </source>
</reference>
<protein>
    <submittedName>
        <fullName evidence="2">Uncharacterized protein</fullName>
    </submittedName>
</protein>
<dbReference type="AlphaFoldDB" id="A0A9D5HI80"/>
<organism evidence="2 3">
    <name type="scientific">Dioscorea zingiberensis</name>
    <dbReference type="NCBI Taxonomy" id="325984"/>
    <lineage>
        <taxon>Eukaryota</taxon>
        <taxon>Viridiplantae</taxon>
        <taxon>Streptophyta</taxon>
        <taxon>Embryophyta</taxon>
        <taxon>Tracheophyta</taxon>
        <taxon>Spermatophyta</taxon>
        <taxon>Magnoliopsida</taxon>
        <taxon>Liliopsida</taxon>
        <taxon>Dioscoreales</taxon>
        <taxon>Dioscoreaceae</taxon>
        <taxon>Dioscorea</taxon>
    </lineage>
</organism>
<name>A0A9D5HI80_9LILI</name>
<reference evidence="2" key="1">
    <citation type="submission" date="2021-03" db="EMBL/GenBank/DDBJ databases">
        <authorList>
            <person name="Li Z."/>
            <person name="Yang C."/>
        </authorList>
    </citation>
    <scope>NUCLEOTIDE SEQUENCE</scope>
    <source>
        <strain evidence="2">Dzin_1.0</strain>
        <tissue evidence="2">Leaf</tissue>
    </source>
</reference>
<keyword evidence="3" id="KW-1185">Reference proteome</keyword>
<dbReference type="EMBL" id="JAGGNH010000003">
    <property type="protein sequence ID" value="KAJ0977419.1"/>
    <property type="molecule type" value="Genomic_DNA"/>
</dbReference>
<dbReference type="Proteomes" id="UP001085076">
    <property type="component" value="Miscellaneous, Linkage group lg03"/>
</dbReference>
<comment type="caution">
    <text evidence="2">The sequence shown here is derived from an EMBL/GenBank/DDBJ whole genome shotgun (WGS) entry which is preliminary data.</text>
</comment>
<sequence length="177" mass="20085">MSWTEPSVNLKTQKSLQFSSVKFQSIMSQVESINYRGLALFAQTLQCGTTGAGWGISSIFGSTENRAPPRESSGDKPYNNPVHTMEHSSSAIQLKDPPVVLKISENQTELEAMEVNHTKRELHNVFIRKLYRKSKAKEPQIMSKTKERKLKQIQEKEKRLLLSRSIEVLEYAAAFIS</sequence>
<accession>A0A9D5HI80</accession>